<dbReference type="PANTHER" id="PTHR22876:SF5">
    <property type="entry name" value="CHROMOSOME 9 OPEN READING FRAME 85"/>
    <property type="match status" value="1"/>
</dbReference>
<proteinExistence type="predicted"/>
<dbReference type="GeneID" id="100897958"/>
<gene>
    <name evidence="2" type="primary">LOC100897958</name>
</gene>
<keyword evidence="1" id="KW-1185">Reference proteome</keyword>
<evidence type="ECO:0000313" key="2">
    <source>
        <dbReference type="RefSeq" id="XP_003738870.1"/>
    </source>
</evidence>
<dbReference type="InterPro" id="IPR019351">
    <property type="entry name" value="DUF2039"/>
</dbReference>
<accession>A0AAJ6QLI3</accession>
<dbReference type="Proteomes" id="UP000694867">
    <property type="component" value="Unplaced"/>
</dbReference>
<dbReference type="Pfam" id="PF10217">
    <property type="entry name" value="DUF2039"/>
    <property type="match status" value="1"/>
</dbReference>
<evidence type="ECO:0000313" key="1">
    <source>
        <dbReference type="Proteomes" id="UP000694867"/>
    </source>
</evidence>
<reference evidence="2" key="1">
    <citation type="submission" date="2025-08" db="UniProtKB">
        <authorList>
            <consortium name="RefSeq"/>
        </authorList>
    </citation>
    <scope>IDENTIFICATION</scope>
</reference>
<sequence>MSTSSNASRRRAQKHQNTFAFKTGLYGLTPQQKAVQNLSIEGVCTRCKDVLEWKIKYDKYKPLTVPARCTKCGEKNIKKAYHMLCSGCAGSSDLCPKCGKVPPLKPDESE</sequence>
<protein>
    <submittedName>
        <fullName evidence="2">Uncharacterized protein C9orf85 homolog</fullName>
    </submittedName>
</protein>
<name>A0AAJ6QLI3_9ACAR</name>
<dbReference type="KEGG" id="goe:100897958"/>
<dbReference type="AlphaFoldDB" id="A0AAJ6QLI3"/>
<organism evidence="1 2">
    <name type="scientific">Galendromus occidentalis</name>
    <name type="common">western predatory mite</name>
    <dbReference type="NCBI Taxonomy" id="34638"/>
    <lineage>
        <taxon>Eukaryota</taxon>
        <taxon>Metazoa</taxon>
        <taxon>Ecdysozoa</taxon>
        <taxon>Arthropoda</taxon>
        <taxon>Chelicerata</taxon>
        <taxon>Arachnida</taxon>
        <taxon>Acari</taxon>
        <taxon>Parasitiformes</taxon>
        <taxon>Mesostigmata</taxon>
        <taxon>Gamasina</taxon>
        <taxon>Phytoseioidea</taxon>
        <taxon>Phytoseiidae</taxon>
        <taxon>Typhlodrominae</taxon>
        <taxon>Galendromus</taxon>
    </lineage>
</organism>
<dbReference type="PANTHER" id="PTHR22876">
    <property type="entry name" value="ZGC:101016"/>
    <property type="match status" value="1"/>
</dbReference>
<dbReference type="RefSeq" id="XP_003738870.1">
    <property type="nucleotide sequence ID" value="XM_003738822.2"/>
</dbReference>